<dbReference type="PROSITE" id="PS50005">
    <property type="entry name" value="TPR"/>
    <property type="match status" value="1"/>
</dbReference>
<sequence length="1291" mass="154353">MIQSNEKQQKINLSCKKHDEQQIIIWCSQPDCKEGRLCCALCQNENKHGAHFQNVFEIDQLVPYFAEQQKKVFELKQFAQSSSEKFCKFFSQIMDEIEYLFYQFDPENIRSQESICDAIQLSFQFENLQQNIEKFFVKKLEEIQDYLGQFNKENQLNLKDAEKYCKLGDSLLKQNRLDEAKNFYQKSLHIKKTDFNAKIGIAQCLQKSHNYKEALELYKEVQNDDKNNYFISFQIAECLRNMWQDEEALAAYSQALDIHETTQGFFMQGVTLFNLNRMDEILQFYQRAKKLGIKDEWMKLFKILKFQMDENNDKAQELINQIGNDSDQQVHCRISIFKILSSLENKEENLKYANQILKIEPNNLQTLQIKFDILLEQQQYEEVILQYDQMQKINGKHESINKMKDKLYSKLSELDDYEQMDIFEQILLFNPKSITTQIMKCQFLLDKYKYKQALYTFAQILKLDWNEEILELKNQLLLKVSSEFQDDHKIFYDFYTKWLQINPSNVIVLEFMYHLLIKQKEFEEAIKFIQLILQFEPNNFMIQSKLQFLIRVDKIKEAINIFNQLINQIHSPSKKMQKKNKKLFNEIIALCKNNNNREIITKLLKEDPENFVAQILEYILISQDEESEDDSKVGKGLESLEYIYDAFNQNYQNKLQLIQNFLDEEKEMSIRHRVIIMKAIKELFILTKKKEPNKLIKLIKKSLLKKIENKLSSNERLSILQCILKNEPDNLIALELKTILLFQRNSTRNKKQIIKNIEIILDQNPYFLNLVKIKCQYLLEKKKFGEAIELANSILSNKNLFIRIKIYFGFQDPLIKIIKMIEEFDHKSKFKELNKILQANQDNQIALKLMCLALLEKIDEQSKEKDEQSEVSKKKDESSDEEDEPSEENDELSKEKDELSEEKDELSEEKDEQSEKNDEQSEENDELSEEKDELNVSDCLTKIIKLSNRLNEITYYLMKDVGDIKKQIYKILMKNKNVNKTIITFKKLELNNSEKLFAYPILCKILIQNDKWQEIQQITDEMLMINPNNFEAQGLLAQSLFKQGKFMESYIILDQMINQFNDIDEFDMMMKQKRLTSFLNFFQDNKHQDEHLIEDAKEILERDPQSFMANFILSDYKLWIDNVEMLYKKYPNNKCFQWSYFYFLLQQENYKGIIKLNTQSIFPLFIIAPYLQDEIRDNMDDKNTIEYLDKLNPNEPQNRLFEIIKSIILIETGNQQESFEQLQKILSFDEVIREYVLTVLFYKMEIFKIFINRFLETKTKRQIEQMIKQKLDIDPENLAVWFLNTYVKLYE</sequence>
<protein>
    <recommendedName>
        <fullName evidence="6">Tetratricopeptide repeat protein</fullName>
    </recommendedName>
</protein>
<evidence type="ECO:0000313" key="4">
    <source>
        <dbReference type="EMBL" id="CAD8102924.1"/>
    </source>
</evidence>
<dbReference type="Proteomes" id="UP000692954">
    <property type="component" value="Unassembled WGS sequence"/>
</dbReference>
<keyword evidence="1 2" id="KW-0802">TPR repeat</keyword>
<evidence type="ECO:0000256" key="3">
    <source>
        <dbReference type="SAM" id="MobiDB-lite"/>
    </source>
</evidence>
<dbReference type="InterPro" id="IPR019734">
    <property type="entry name" value="TPR_rpt"/>
</dbReference>
<dbReference type="PANTHER" id="PTHR12558">
    <property type="entry name" value="CELL DIVISION CYCLE 16,23,27"/>
    <property type="match status" value="1"/>
</dbReference>
<feature type="compositionally biased region" description="Acidic residues" evidence="3">
    <location>
        <begin position="878"/>
        <end position="890"/>
    </location>
</feature>
<feature type="compositionally biased region" description="Acidic residues" evidence="3">
    <location>
        <begin position="898"/>
        <end position="912"/>
    </location>
</feature>
<evidence type="ECO:0008006" key="6">
    <source>
        <dbReference type="Google" id="ProtNLM"/>
    </source>
</evidence>
<name>A0A8S1PIR7_9CILI</name>
<proteinExistence type="predicted"/>
<dbReference type="SMART" id="SM00028">
    <property type="entry name" value="TPR"/>
    <property type="match status" value="6"/>
</dbReference>
<evidence type="ECO:0000256" key="1">
    <source>
        <dbReference type="ARBA" id="ARBA00022803"/>
    </source>
</evidence>
<comment type="caution">
    <text evidence="4">The sequence shown here is derived from an EMBL/GenBank/DDBJ whole genome shotgun (WGS) entry which is preliminary data.</text>
</comment>
<dbReference type="GO" id="GO:0051301">
    <property type="term" value="P:cell division"/>
    <property type="evidence" value="ECO:0007669"/>
    <property type="project" value="TreeGrafter"/>
</dbReference>
<dbReference type="PANTHER" id="PTHR12558:SF44">
    <property type="entry name" value="TETRATRICOPEPTIDE REPEAT-CONTAINING PROTEIN"/>
    <property type="match status" value="1"/>
</dbReference>
<feature type="region of interest" description="Disordered" evidence="3">
    <location>
        <begin position="863"/>
        <end position="933"/>
    </location>
</feature>
<feature type="repeat" description="TPR" evidence="2">
    <location>
        <begin position="161"/>
        <end position="194"/>
    </location>
</feature>
<evidence type="ECO:0000313" key="5">
    <source>
        <dbReference type="Proteomes" id="UP000692954"/>
    </source>
</evidence>
<organism evidence="4 5">
    <name type="scientific">Paramecium sonneborni</name>
    <dbReference type="NCBI Taxonomy" id="65129"/>
    <lineage>
        <taxon>Eukaryota</taxon>
        <taxon>Sar</taxon>
        <taxon>Alveolata</taxon>
        <taxon>Ciliophora</taxon>
        <taxon>Intramacronucleata</taxon>
        <taxon>Oligohymenophorea</taxon>
        <taxon>Peniculida</taxon>
        <taxon>Parameciidae</taxon>
        <taxon>Paramecium</taxon>
    </lineage>
</organism>
<dbReference type="Pfam" id="PF14559">
    <property type="entry name" value="TPR_19"/>
    <property type="match status" value="1"/>
</dbReference>
<feature type="compositionally biased region" description="Acidic residues" evidence="3">
    <location>
        <begin position="920"/>
        <end position="932"/>
    </location>
</feature>
<gene>
    <name evidence="4" type="ORF">PSON_ATCC_30995.1.T0790029</name>
</gene>
<keyword evidence="5" id="KW-1185">Reference proteome</keyword>
<feature type="compositionally biased region" description="Basic and acidic residues" evidence="3">
    <location>
        <begin position="863"/>
        <end position="877"/>
    </location>
</feature>
<accession>A0A8S1PIR7</accession>
<dbReference type="EMBL" id="CAJJDN010000079">
    <property type="protein sequence ID" value="CAD8102924.1"/>
    <property type="molecule type" value="Genomic_DNA"/>
</dbReference>
<reference evidence="4" key="1">
    <citation type="submission" date="2021-01" db="EMBL/GenBank/DDBJ databases">
        <authorList>
            <consortium name="Genoscope - CEA"/>
            <person name="William W."/>
        </authorList>
    </citation>
    <scope>NUCLEOTIDE SEQUENCE</scope>
</reference>
<evidence type="ECO:0000256" key="2">
    <source>
        <dbReference type="PROSITE-ProRule" id="PRU00339"/>
    </source>
</evidence>